<evidence type="ECO:0000313" key="2">
    <source>
        <dbReference type="EMBL" id="KKL96379.1"/>
    </source>
</evidence>
<accession>A0A0F9GBX8</accession>
<keyword evidence="1" id="KW-1133">Transmembrane helix</keyword>
<feature type="transmembrane region" description="Helical" evidence="1">
    <location>
        <begin position="110"/>
        <end position="131"/>
    </location>
</feature>
<dbReference type="AlphaFoldDB" id="A0A0F9GBX8"/>
<organism evidence="2">
    <name type="scientific">marine sediment metagenome</name>
    <dbReference type="NCBI Taxonomy" id="412755"/>
    <lineage>
        <taxon>unclassified sequences</taxon>
        <taxon>metagenomes</taxon>
        <taxon>ecological metagenomes</taxon>
    </lineage>
</organism>
<sequence>MNKLKALIIVVCIMGLTAIFGCSLIMDVATPSYISPAALAYADANVPLIPWMPFTSLFDARFVEKKMDFQHLLNNMTEEAKYNFHKGSVVSSIIVGEKFQQAVFSPTGPIGLMLPASLAGILGTMAGGKYIKSPREKELEKEKKK</sequence>
<dbReference type="PROSITE" id="PS51257">
    <property type="entry name" value="PROKAR_LIPOPROTEIN"/>
    <property type="match status" value="1"/>
</dbReference>
<proteinExistence type="predicted"/>
<keyword evidence="1" id="KW-0812">Transmembrane</keyword>
<reference evidence="2" key="1">
    <citation type="journal article" date="2015" name="Nature">
        <title>Complex archaea that bridge the gap between prokaryotes and eukaryotes.</title>
        <authorList>
            <person name="Spang A."/>
            <person name="Saw J.H."/>
            <person name="Jorgensen S.L."/>
            <person name="Zaremba-Niedzwiedzka K."/>
            <person name="Martijn J."/>
            <person name="Lind A.E."/>
            <person name="van Eijk R."/>
            <person name="Schleper C."/>
            <person name="Guy L."/>
            <person name="Ettema T.J."/>
        </authorList>
    </citation>
    <scope>NUCLEOTIDE SEQUENCE</scope>
</reference>
<gene>
    <name evidence="2" type="ORF">LCGC14_1845080</name>
</gene>
<name>A0A0F9GBX8_9ZZZZ</name>
<dbReference type="EMBL" id="LAZR01018447">
    <property type="protein sequence ID" value="KKL96379.1"/>
    <property type="molecule type" value="Genomic_DNA"/>
</dbReference>
<evidence type="ECO:0000256" key="1">
    <source>
        <dbReference type="SAM" id="Phobius"/>
    </source>
</evidence>
<keyword evidence="1" id="KW-0472">Membrane</keyword>
<protein>
    <submittedName>
        <fullName evidence="2">Uncharacterized protein</fullName>
    </submittedName>
</protein>
<comment type="caution">
    <text evidence="2">The sequence shown here is derived from an EMBL/GenBank/DDBJ whole genome shotgun (WGS) entry which is preliminary data.</text>
</comment>